<dbReference type="PANTHER" id="PTHR23354">
    <property type="entry name" value="NUCLEOLAR PROTEIN 7/ESTROGEN RECEPTOR COACTIVATOR-RELATED"/>
    <property type="match status" value="1"/>
</dbReference>
<evidence type="ECO:0000259" key="1">
    <source>
        <dbReference type="PROSITE" id="PS51886"/>
    </source>
</evidence>
<dbReference type="SMART" id="SM00584">
    <property type="entry name" value="TLDc"/>
    <property type="match status" value="1"/>
</dbReference>
<protein>
    <recommendedName>
        <fullName evidence="1">TLDc domain-containing protein</fullName>
    </recommendedName>
</protein>
<dbReference type="Proteomes" id="UP001195483">
    <property type="component" value="Unassembled WGS sequence"/>
</dbReference>
<evidence type="ECO:0000313" key="2">
    <source>
        <dbReference type="EMBL" id="KAK3580742.1"/>
    </source>
</evidence>
<dbReference type="Pfam" id="PF07534">
    <property type="entry name" value="TLD"/>
    <property type="match status" value="1"/>
</dbReference>
<reference evidence="2" key="2">
    <citation type="journal article" date="2021" name="Genome Biol. Evol.">
        <title>Developing a high-quality reference genome for a parasitic bivalve with doubly uniparental inheritance (Bivalvia: Unionida).</title>
        <authorList>
            <person name="Smith C.H."/>
        </authorList>
    </citation>
    <scope>NUCLEOTIDE SEQUENCE</scope>
    <source>
        <strain evidence="2">CHS0354</strain>
        <tissue evidence="2">Mantle</tissue>
    </source>
</reference>
<accession>A0AAE0VL18</accession>
<dbReference type="InterPro" id="IPR006571">
    <property type="entry name" value="TLDc_dom"/>
</dbReference>
<reference evidence="2" key="1">
    <citation type="journal article" date="2021" name="Genome Biol. Evol.">
        <title>A High-Quality Reference Genome for a Parasitic Bivalve with Doubly Uniparental Inheritance (Bivalvia: Unionida).</title>
        <authorList>
            <person name="Smith C.H."/>
        </authorList>
    </citation>
    <scope>NUCLEOTIDE SEQUENCE</scope>
    <source>
        <strain evidence="2">CHS0354</strain>
    </source>
</reference>
<proteinExistence type="predicted"/>
<gene>
    <name evidence="2" type="ORF">CHS0354_023022</name>
</gene>
<name>A0AAE0VL18_9BIVA</name>
<dbReference type="PROSITE" id="PS51886">
    <property type="entry name" value="TLDC"/>
    <property type="match status" value="1"/>
</dbReference>
<dbReference type="EMBL" id="JAEAOA010001395">
    <property type="protein sequence ID" value="KAK3580742.1"/>
    <property type="molecule type" value="Genomic_DNA"/>
</dbReference>
<sequence length="213" mass="23582">MAKKITKNEKKQLETWIGQGPKTFQLLYSSERDGCSAITFHQRCDNQGSTVTVVYNTNNSVYGGFTKQSWKSTGGWVSDDCAFLFQLRLSGIEQCNKFPVVLAYIGSAIYGHSNYGPTFGGGHTLHLFSGTISKSGSSFALNGNANFADGYYTCSVSQNNITNGHMNVFDIEVYKVIDGADPADNDKPWRKAPPFTKERAVFHKALQVYEKEN</sequence>
<dbReference type="AlphaFoldDB" id="A0AAE0VL18"/>
<evidence type="ECO:0000313" key="3">
    <source>
        <dbReference type="Proteomes" id="UP001195483"/>
    </source>
</evidence>
<comment type="caution">
    <text evidence="2">The sequence shown here is derived from an EMBL/GenBank/DDBJ whole genome shotgun (WGS) entry which is preliminary data.</text>
</comment>
<keyword evidence="3" id="KW-1185">Reference proteome</keyword>
<organism evidence="2 3">
    <name type="scientific">Potamilus streckersoni</name>
    <dbReference type="NCBI Taxonomy" id="2493646"/>
    <lineage>
        <taxon>Eukaryota</taxon>
        <taxon>Metazoa</taxon>
        <taxon>Spiralia</taxon>
        <taxon>Lophotrochozoa</taxon>
        <taxon>Mollusca</taxon>
        <taxon>Bivalvia</taxon>
        <taxon>Autobranchia</taxon>
        <taxon>Heteroconchia</taxon>
        <taxon>Palaeoheterodonta</taxon>
        <taxon>Unionida</taxon>
        <taxon>Unionoidea</taxon>
        <taxon>Unionidae</taxon>
        <taxon>Ambleminae</taxon>
        <taxon>Lampsilini</taxon>
        <taxon>Potamilus</taxon>
    </lineage>
</organism>
<reference evidence="2" key="3">
    <citation type="submission" date="2023-05" db="EMBL/GenBank/DDBJ databases">
        <authorList>
            <person name="Smith C.H."/>
        </authorList>
    </citation>
    <scope>NUCLEOTIDE SEQUENCE</scope>
    <source>
        <strain evidence="2">CHS0354</strain>
        <tissue evidence="2">Mantle</tissue>
    </source>
</reference>
<feature type="domain" description="TLDc" evidence="1">
    <location>
        <begin position="1"/>
        <end position="177"/>
    </location>
</feature>